<feature type="signal peptide" evidence="12">
    <location>
        <begin position="1"/>
        <end position="24"/>
    </location>
</feature>
<dbReference type="GO" id="GO:0005783">
    <property type="term" value="C:endoplasmic reticulum"/>
    <property type="evidence" value="ECO:0007669"/>
    <property type="project" value="UniProtKB-ARBA"/>
</dbReference>
<comment type="catalytic activity">
    <reaction evidence="1 10">
        <text>[protein]-peptidylproline (omega=180) = [protein]-peptidylproline (omega=0)</text>
        <dbReference type="Rhea" id="RHEA:16237"/>
        <dbReference type="Rhea" id="RHEA-COMP:10747"/>
        <dbReference type="Rhea" id="RHEA-COMP:10748"/>
        <dbReference type="ChEBI" id="CHEBI:83833"/>
        <dbReference type="ChEBI" id="CHEBI:83834"/>
        <dbReference type="EC" id="5.2.1.8"/>
    </reaction>
</comment>
<dbReference type="PANTHER" id="PTHR46222">
    <property type="entry name" value="PEPTIDYL-PROLYL CIS-TRANS ISOMERASE FKBP7/14"/>
    <property type="match status" value="1"/>
</dbReference>
<dbReference type="OMA" id="VEKFETH"/>
<evidence type="ECO:0000256" key="8">
    <source>
        <dbReference type="ARBA" id="ARBA00023180"/>
    </source>
</evidence>
<evidence type="ECO:0000256" key="7">
    <source>
        <dbReference type="ARBA" id="ARBA00023110"/>
    </source>
</evidence>
<dbReference type="Gene3D" id="3.10.50.40">
    <property type="match status" value="1"/>
</dbReference>
<dbReference type="PROSITE" id="PS00018">
    <property type="entry name" value="EF_HAND_1"/>
    <property type="match status" value="2"/>
</dbReference>
<dbReference type="CDD" id="cd00051">
    <property type="entry name" value="EFh"/>
    <property type="match status" value="1"/>
</dbReference>
<dbReference type="EnsemblMetazoa" id="XM_776902">
    <property type="protein sequence ID" value="XP_781995"/>
    <property type="gene ID" value="LOC576614"/>
</dbReference>
<reference evidence="16" key="1">
    <citation type="submission" date="2015-02" db="EMBL/GenBank/DDBJ databases">
        <title>Genome sequencing for Strongylocentrotus purpuratus.</title>
        <authorList>
            <person name="Murali S."/>
            <person name="Liu Y."/>
            <person name="Vee V."/>
            <person name="English A."/>
            <person name="Wang M."/>
            <person name="Skinner E."/>
            <person name="Han Y."/>
            <person name="Muzny D.M."/>
            <person name="Worley K.C."/>
            <person name="Gibbs R.A."/>
        </authorList>
    </citation>
    <scope>NUCLEOTIDE SEQUENCE</scope>
</reference>
<dbReference type="PROSITE" id="PS50059">
    <property type="entry name" value="FKBP_PPIASE"/>
    <property type="match status" value="1"/>
</dbReference>
<dbReference type="InterPro" id="IPR011992">
    <property type="entry name" value="EF-hand-dom_pair"/>
</dbReference>
<evidence type="ECO:0000259" key="13">
    <source>
        <dbReference type="PROSITE" id="PS50059"/>
    </source>
</evidence>
<keyword evidence="6" id="KW-0106">Calcium</keyword>
<dbReference type="Proteomes" id="UP000007110">
    <property type="component" value="Unassembled WGS sequence"/>
</dbReference>
<dbReference type="GO" id="GO:0003755">
    <property type="term" value="F:peptidyl-prolyl cis-trans isomerase activity"/>
    <property type="evidence" value="ECO:0007669"/>
    <property type="project" value="UniProtKB-KW"/>
</dbReference>
<feature type="domain" description="EF-hand" evidence="14">
    <location>
        <begin position="138"/>
        <end position="173"/>
    </location>
</feature>
<dbReference type="PANTHER" id="PTHR46222:SF3">
    <property type="entry name" value="PEPTIDYLPROLYL ISOMERASE"/>
    <property type="match status" value="1"/>
</dbReference>
<dbReference type="InterPro" id="IPR001179">
    <property type="entry name" value="PPIase_FKBP_dom"/>
</dbReference>
<dbReference type="SUPFAM" id="SSF47473">
    <property type="entry name" value="EF-hand"/>
    <property type="match status" value="1"/>
</dbReference>
<dbReference type="Gene3D" id="1.10.238.10">
    <property type="entry name" value="EF-hand"/>
    <property type="match status" value="1"/>
</dbReference>
<feature type="domain" description="PPIase FKBP-type" evidence="13">
    <location>
        <begin position="44"/>
        <end position="138"/>
    </location>
</feature>
<evidence type="ECO:0000256" key="5">
    <source>
        <dbReference type="ARBA" id="ARBA00022824"/>
    </source>
</evidence>
<evidence type="ECO:0000256" key="11">
    <source>
        <dbReference type="SAM" id="MobiDB-lite"/>
    </source>
</evidence>
<evidence type="ECO:0000256" key="4">
    <source>
        <dbReference type="ARBA" id="ARBA00022737"/>
    </source>
</evidence>
<proteinExistence type="predicted"/>
<dbReference type="InterPro" id="IPR002048">
    <property type="entry name" value="EF_hand_dom"/>
</dbReference>
<keyword evidence="4" id="KW-0677">Repeat</keyword>
<evidence type="ECO:0000256" key="3">
    <source>
        <dbReference type="ARBA" id="ARBA00022729"/>
    </source>
</evidence>
<dbReference type="InterPro" id="IPR052273">
    <property type="entry name" value="PPIase_FKBP"/>
</dbReference>
<dbReference type="AlphaFoldDB" id="A0A7M7TGD1"/>
<dbReference type="SUPFAM" id="SSF54534">
    <property type="entry name" value="FKBP-like"/>
    <property type="match status" value="1"/>
</dbReference>
<evidence type="ECO:0000259" key="14">
    <source>
        <dbReference type="PROSITE" id="PS50222"/>
    </source>
</evidence>
<keyword evidence="5" id="KW-0256">Endoplasmic reticulum</keyword>
<dbReference type="InterPro" id="IPR046357">
    <property type="entry name" value="PPIase_dom_sf"/>
</dbReference>
<keyword evidence="9 10" id="KW-0413">Isomerase</keyword>
<dbReference type="GO" id="GO:0005509">
    <property type="term" value="F:calcium ion binding"/>
    <property type="evidence" value="ECO:0007669"/>
    <property type="project" value="InterPro"/>
</dbReference>
<evidence type="ECO:0000256" key="12">
    <source>
        <dbReference type="SAM" id="SignalP"/>
    </source>
</evidence>
<name>A0A7M7TGD1_STRPU</name>
<sequence>MNTMKMAFSICIALIVTVVALVAGEVNINVLFKPEDCQRTAQSGDYVTVTYVAFLADESGNERFDNTDNTGPVNFRLNDKKSTAMQGWHQGLEGACLREKREVLIPAGQLTLNHRLPNSKPPPKGKDVGYTFEVRNIQDSPPAENLFKKMDFDENKEISKDEIRRYMEETSIGGLEKFEDHKGAIDHMFKQMDKDKNGAISHEEFPGPKHDEF</sequence>
<keyword evidence="8" id="KW-0325">Glycoprotein</keyword>
<feature type="region of interest" description="Disordered" evidence="11">
    <location>
        <begin position="194"/>
        <end position="213"/>
    </location>
</feature>
<dbReference type="PROSITE" id="PS50222">
    <property type="entry name" value="EF_HAND_2"/>
    <property type="match status" value="2"/>
</dbReference>
<dbReference type="OrthoDB" id="1902587at2759"/>
<protein>
    <recommendedName>
        <fullName evidence="2 10">peptidylprolyl isomerase</fullName>
        <ecNumber evidence="2 10">5.2.1.8</ecNumber>
    </recommendedName>
</protein>
<dbReference type="EC" id="5.2.1.8" evidence="2 10"/>
<keyword evidence="16" id="KW-1185">Reference proteome</keyword>
<evidence type="ECO:0000256" key="9">
    <source>
        <dbReference type="ARBA" id="ARBA00023235"/>
    </source>
</evidence>
<dbReference type="RefSeq" id="XP_781995.2">
    <property type="nucleotide sequence ID" value="XM_776902.5"/>
</dbReference>
<feature type="chain" id="PRO_5029884114" description="peptidylprolyl isomerase" evidence="12">
    <location>
        <begin position="25"/>
        <end position="213"/>
    </location>
</feature>
<dbReference type="Pfam" id="PF00254">
    <property type="entry name" value="FKBP_C"/>
    <property type="match status" value="1"/>
</dbReference>
<organism evidence="15 16">
    <name type="scientific">Strongylocentrotus purpuratus</name>
    <name type="common">Purple sea urchin</name>
    <dbReference type="NCBI Taxonomy" id="7668"/>
    <lineage>
        <taxon>Eukaryota</taxon>
        <taxon>Metazoa</taxon>
        <taxon>Echinodermata</taxon>
        <taxon>Eleutherozoa</taxon>
        <taxon>Echinozoa</taxon>
        <taxon>Echinoidea</taxon>
        <taxon>Euechinoidea</taxon>
        <taxon>Echinacea</taxon>
        <taxon>Camarodonta</taxon>
        <taxon>Echinidea</taxon>
        <taxon>Strongylocentrotidae</taxon>
        <taxon>Strongylocentrotus</taxon>
    </lineage>
</organism>
<keyword evidence="7 10" id="KW-0697">Rotamase</keyword>
<feature type="domain" description="EF-hand" evidence="14">
    <location>
        <begin position="180"/>
        <end position="213"/>
    </location>
</feature>
<keyword evidence="3 12" id="KW-0732">Signal</keyword>
<accession>A0A7M7TGD1</accession>
<evidence type="ECO:0000256" key="1">
    <source>
        <dbReference type="ARBA" id="ARBA00000971"/>
    </source>
</evidence>
<reference evidence="15" key="2">
    <citation type="submission" date="2021-01" db="UniProtKB">
        <authorList>
            <consortium name="EnsemblMetazoa"/>
        </authorList>
    </citation>
    <scope>IDENTIFICATION</scope>
</reference>
<evidence type="ECO:0000313" key="15">
    <source>
        <dbReference type="EnsemblMetazoa" id="XP_781995"/>
    </source>
</evidence>
<evidence type="ECO:0000256" key="6">
    <source>
        <dbReference type="ARBA" id="ARBA00022837"/>
    </source>
</evidence>
<dbReference type="InterPro" id="IPR018247">
    <property type="entry name" value="EF_Hand_1_Ca_BS"/>
</dbReference>
<evidence type="ECO:0000256" key="10">
    <source>
        <dbReference type="PROSITE-ProRule" id="PRU00277"/>
    </source>
</evidence>
<dbReference type="GeneID" id="576614"/>
<evidence type="ECO:0000256" key="2">
    <source>
        <dbReference type="ARBA" id="ARBA00013194"/>
    </source>
</evidence>
<dbReference type="Pfam" id="PF13499">
    <property type="entry name" value="EF-hand_7"/>
    <property type="match status" value="1"/>
</dbReference>
<evidence type="ECO:0000313" key="16">
    <source>
        <dbReference type="Proteomes" id="UP000007110"/>
    </source>
</evidence>